<dbReference type="CDD" id="cd06223">
    <property type="entry name" value="PRTases_typeI"/>
    <property type="match status" value="1"/>
</dbReference>
<sequence length="175" mass="18767">MATVLDAGEIGRALKRIAHEIIEHNHGLENVVLLGIPTRGAFLGERIAQFLKDIASPVPVGTLDITLHRDDLRMRPPRPLLPTLIPSGGIEGKDIVLVDDVLYSGRTIRAALDAIGEIGRPASVQLAVLVDRGHRQLPIRADYVGKNIPTAASESVKVALEEIDSKDCVEIIAGA</sequence>
<proteinExistence type="inferred from homology"/>
<evidence type="ECO:0000256" key="3">
    <source>
        <dbReference type="ARBA" id="ARBA00023163"/>
    </source>
</evidence>
<dbReference type="FunFam" id="3.40.50.2020:FF:000020">
    <property type="entry name" value="Bifunctional protein PyrR"/>
    <property type="match status" value="1"/>
</dbReference>
<dbReference type="InterPro" id="IPR023050">
    <property type="entry name" value="PyrR"/>
</dbReference>
<dbReference type="Pfam" id="PF00156">
    <property type="entry name" value="Pribosyltran"/>
    <property type="match status" value="1"/>
</dbReference>
<name>A0A6J6SLF2_9ZZZZ</name>
<evidence type="ECO:0000256" key="1">
    <source>
        <dbReference type="ARBA" id="ARBA00005565"/>
    </source>
</evidence>
<accession>A0A6J6SLF2</accession>
<dbReference type="InterPro" id="IPR050137">
    <property type="entry name" value="PyrR_bifunctional"/>
</dbReference>
<evidence type="ECO:0000313" key="5">
    <source>
        <dbReference type="EMBL" id="CAB4735455.1"/>
    </source>
</evidence>
<keyword evidence="3" id="KW-0804">Transcription</keyword>
<dbReference type="Gene3D" id="3.40.50.2020">
    <property type="match status" value="1"/>
</dbReference>
<evidence type="ECO:0000259" key="4">
    <source>
        <dbReference type="Pfam" id="PF00156"/>
    </source>
</evidence>
<dbReference type="SUPFAM" id="SSF53271">
    <property type="entry name" value="PRTase-like"/>
    <property type="match status" value="1"/>
</dbReference>
<dbReference type="PANTHER" id="PTHR11608:SF0">
    <property type="entry name" value="BIFUNCTIONAL PROTEIN PYRR"/>
    <property type="match status" value="1"/>
</dbReference>
<organism evidence="5">
    <name type="scientific">freshwater metagenome</name>
    <dbReference type="NCBI Taxonomy" id="449393"/>
    <lineage>
        <taxon>unclassified sequences</taxon>
        <taxon>metagenomes</taxon>
        <taxon>ecological metagenomes</taxon>
    </lineage>
</organism>
<gene>
    <name evidence="5" type="ORF">UFOPK2782_00593</name>
</gene>
<dbReference type="EMBL" id="CAEZYS010000059">
    <property type="protein sequence ID" value="CAB4735455.1"/>
    <property type="molecule type" value="Genomic_DNA"/>
</dbReference>
<reference evidence="5" key="1">
    <citation type="submission" date="2020-05" db="EMBL/GenBank/DDBJ databases">
        <authorList>
            <person name="Chiriac C."/>
            <person name="Salcher M."/>
            <person name="Ghai R."/>
            <person name="Kavagutti S V."/>
        </authorList>
    </citation>
    <scope>NUCLEOTIDE SEQUENCE</scope>
</reference>
<feature type="domain" description="Phosphoribosyltransferase" evidence="4">
    <location>
        <begin position="4"/>
        <end position="154"/>
    </location>
</feature>
<dbReference type="InterPro" id="IPR000836">
    <property type="entry name" value="PRTase_dom"/>
</dbReference>
<dbReference type="PANTHER" id="PTHR11608">
    <property type="entry name" value="BIFUNCTIONAL PROTEIN PYRR"/>
    <property type="match status" value="1"/>
</dbReference>
<protein>
    <submittedName>
        <fullName evidence="5">Unannotated protein</fullName>
    </submittedName>
</protein>
<dbReference type="InterPro" id="IPR029057">
    <property type="entry name" value="PRTase-like"/>
</dbReference>
<keyword evidence="2" id="KW-0805">Transcription regulation</keyword>
<dbReference type="NCBIfam" id="NF003547">
    <property type="entry name" value="PRK05205.1-3"/>
    <property type="match status" value="1"/>
</dbReference>
<dbReference type="NCBIfam" id="NF003549">
    <property type="entry name" value="PRK05205.1-5"/>
    <property type="match status" value="1"/>
</dbReference>
<evidence type="ECO:0000256" key="2">
    <source>
        <dbReference type="ARBA" id="ARBA00023015"/>
    </source>
</evidence>
<comment type="similarity">
    <text evidence="1">Belongs to the purine/pyrimidine phosphoribosyltransferase family. PyrR subfamily.</text>
</comment>
<dbReference type="HAMAP" id="MF_01219">
    <property type="entry name" value="PyrR"/>
    <property type="match status" value="1"/>
</dbReference>
<dbReference type="AlphaFoldDB" id="A0A6J6SLF2"/>